<organism evidence="6 7">
    <name type="scientific">Cellulomonas persica</name>
    <dbReference type="NCBI Taxonomy" id="76861"/>
    <lineage>
        <taxon>Bacteria</taxon>
        <taxon>Bacillati</taxon>
        <taxon>Actinomycetota</taxon>
        <taxon>Actinomycetes</taxon>
        <taxon>Micrococcales</taxon>
        <taxon>Cellulomonadaceae</taxon>
        <taxon>Cellulomonas</taxon>
    </lineage>
</organism>
<keyword evidence="3" id="KW-0804">Transcription</keyword>
<evidence type="ECO:0000259" key="4">
    <source>
        <dbReference type="PROSITE" id="PS50042"/>
    </source>
</evidence>
<dbReference type="PROSITE" id="PS50042">
    <property type="entry name" value="CNMP_BINDING_3"/>
    <property type="match status" value="1"/>
</dbReference>
<dbReference type="PRINTS" id="PR00034">
    <property type="entry name" value="HTHCRP"/>
</dbReference>
<dbReference type="InterPro" id="IPR036390">
    <property type="entry name" value="WH_DNA-bd_sf"/>
</dbReference>
<dbReference type="EMBL" id="BJUA01000026">
    <property type="protein sequence ID" value="GEK19385.1"/>
    <property type="molecule type" value="Genomic_DNA"/>
</dbReference>
<dbReference type="Proteomes" id="UP000321386">
    <property type="component" value="Unassembled WGS sequence"/>
</dbReference>
<dbReference type="SUPFAM" id="SSF51206">
    <property type="entry name" value="cAMP-binding domain-like"/>
    <property type="match status" value="1"/>
</dbReference>
<dbReference type="InterPro" id="IPR012318">
    <property type="entry name" value="HTH_CRP"/>
</dbReference>
<dbReference type="PROSITE" id="PS00888">
    <property type="entry name" value="CNMP_BINDING_1"/>
    <property type="match status" value="1"/>
</dbReference>
<evidence type="ECO:0000313" key="6">
    <source>
        <dbReference type="EMBL" id="GEK19385.1"/>
    </source>
</evidence>
<dbReference type="PROSITE" id="PS51063">
    <property type="entry name" value="HTH_CRP_2"/>
    <property type="match status" value="1"/>
</dbReference>
<dbReference type="GO" id="GO:0003700">
    <property type="term" value="F:DNA-binding transcription factor activity"/>
    <property type="evidence" value="ECO:0007669"/>
    <property type="project" value="TreeGrafter"/>
</dbReference>
<dbReference type="PANTHER" id="PTHR24567:SF74">
    <property type="entry name" value="HTH-TYPE TRANSCRIPTIONAL REGULATOR ARCR"/>
    <property type="match status" value="1"/>
</dbReference>
<name>A0A510V2P2_9CELL</name>
<sequence>MPPLPRTGPPTAARRRVPLRTTCAQPHPCPLPVRLSVLSRVPLFAGLTRGQLVAIGHRMESLSWARDDVLCRAGEPADHLYVMATGRAKATRTTTTGQDVVVDLLVPGDLVGGPRAAGQTTYGETVRALTTTCALRIDVAHFRALLTQHPALALRVGDQTAALLAQERRDLDAQATTPLAPRVAGTLLRLADRCGQGRAPGATPVELPLSRADLAGMTGSTPEAVSRVVSRLRAAGVIDAGRGWTAVLDRDRLAAVAAGDE</sequence>
<dbReference type="Gene3D" id="1.10.10.10">
    <property type="entry name" value="Winged helix-like DNA-binding domain superfamily/Winged helix DNA-binding domain"/>
    <property type="match status" value="1"/>
</dbReference>
<dbReference type="SMART" id="SM00419">
    <property type="entry name" value="HTH_CRP"/>
    <property type="match status" value="1"/>
</dbReference>
<dbReference type="InterPro" id="IPR000595">
    <property type="entry name" value="cNMP-bd_dom"/>
</dbReference>
<dbReference type="CDD" id="cd00038">
    <property type="entry name" value="CAP_ED"/>
    <property type="match status" value="1"/>
</dbReference>
<keyword evidence="1" id="KW-0805">Transcription regulation</keyword>
<dbReference type="PANTHER" id="PTHR24567">
    <property type="entry name" value="CRP FAMILY TRANSCRIPTIONAL REGULATORY PROTEIN"/>
    <property type="match status" value="1"/>
</dbReference>
<keyword evidence="7" id="KW-1185">Reference proteome</keyword>
<dbReference type="GO" id="GO:0003677">
    <property type="term" value="F:DNA binding"/>
    <property type="evidence" value="ECO:0007669"/>
    <property type="project" value="UniProtKB-KW"/>
</dbReference>
<dbReference type="Pfam" id="PF00027">
    <property type="entry name" value="cNMP_binding"/>
    <property type="match status" value="1"/>
</dbReference>
<keyword evidence="2" id="KW-0238">DNA-binding</keyword>
<comment type="caution">
    <text evidence="6">The sequence shown here is derived from an EMBL/GenBank/DDBJ whole genome shotgun (WGS) entry which is preliminary data.</text>
</comment>
<protein>
    <submittedName>
        <fullName evidence="6">cAMP-binding protein</fullName>
    </submittedName>
</protein>
<dbReference type="AlphaFoldDB" id="A0A510V2P2"/>
<evidence type="ECO:0000256" key="1">
    <source>
        <dbReference type="ARBA" id="ARBA00023015"/>
    </source>
</evidence>
<dbReference type="GO" id="GO:0005829">
    <property type="term" value="C:cytosol"/>
    <property type="evidence" value="ECO:0007669"/>
    <property type="project" value="TreeGrafter"/>
</dbReference>
<dbReference type="SMART" id="SM00100">
    <property type="entry name" value="cNMP"/>
    <property type="match status" value="1"/>
</dbReference>
<feature type="domain" description="Cyclic nucleotide-binding" evidence="4">
    <location>
        <begin position="43"/>
        <end position="146"/>
    </location>
</feature>
<evidence type="ECO:0000256" key="2">
    <source>
        <dbReference type="ARBA" id="ARBA00023125"/>
    </source>
</evidence>
<reference evidence="6 7" key="1">
    <citation type="submission" date="2019-07" db="EMBL/GenBank/DDBJ databases">
        <title>Whole genome shotgun sequence of Cellulomonas persica NBRC 101101.</title>
        <authorList>
            <person name="Hosoyama A."/>
            <person name="Uohara A."/>
            <person name="Ohji S."/>
            <person name="Ichikawa N."/>
        </authorList>
    </citation>
    <scope>NUCLEOTIDE SEQUENCE [LARGE SCALE GENOMIC DNA]</scope>
    <source>
        <strain evidence="6 7">NBRC 101101</strain>
    </source>
</reference>
<dbReference type="Pfam" id="PF13545">
    <property type="entry name" value="HTH_Crp_2"/>
    <property type="match status" value="1"/>
</dbReference>
<dbReference type="InterPro" id="IPR018490">
    <property type="entry name" value="cNMP-bd_dom_sf"/>
</dbReference>
<dbReference type="InterPro" id="IPR018488">
    <property type="entry name" value="cNMP-bd_CS"/>
</dbReference>
<dbReference type="Gene3D" id="2.60.120.10">
    <property type="entry name" value="Jelly Rolls"/>
    <property type="match status" value="1"/>
</dbReference>
<dbReference type="InterPro" id="IPR014710">
    <property type="entry name" value="RmlC-like_jellyroll"/>
</dbReference>
<evidence type="ECO:0000256" key="3">
    <source>
        <dbReference type="ARBA" id="ARBA00023163"/>
    </source>
</evidence>
<dbReference type="InterPro" id="IPR050397">
    <property type="entry name" value="Env_Response_Regulators"/>
</dbReference>
<gene>
    <name evidence="6" type="ORF">CPE01_31180</name>
</gene>
<dbReference type="SUPFAM" id="SSF46785">
    <property type="entry name" value="Winged helix' DNA-binding domain"/>
    <property type="match status" value="1"/>
</dbReference>
<proteinExistence type="predicted"/>
<accession>A0A510V2P2</accession>
<evidence type="ECO:0000313" key="7">
    <source>
        <dbReference type="Proteomes" id="UP000321386"/>
    </source>
</evidence>
<feature type="domain" description="HTH crp-type" evidence="5">
    <location>
        <begin position="177"/>
        <end position="251"/>
    </location>
</feature>
<evidence type="ECO:0000259" key="5">
    <source>
        <dbReference type="PROSITE" id="PS51063"/>
    </source>
</evidence>
<dbReference type="InterPro" id="IPR036388">
    <property type="entry name" value="WH-like_DNA-bd_sf"/>
</dbReference>